<dbReference type="RefSeq" id="WP_114405865.1">
    <property type="nucleotide sequence ID" value="NZ_QOWE01000007.1"/>
</dbReference>
<accession>A0A368JU10</accession>
<reference evidence="1 2" key="1">
    <citation type="submission" date="2018-07" db="EMBL/GenBank/DDBJ databases">
        <title>Genome analysis of Larkinella rosea.</title>
        <authorList>
            <person name="Zhou Z."/>
            <person name="Wang G."/>
        </authorList>
    </citation>
    <scope>NUCLEOTIDE SEQUENCE [LARGE SCALE GENOMIC DNA]</scope>
    <source>
        <strain evidence="2">zzj9</strain>
    </source>
</reference>
<protein>
    <submittedName>
        <fullName evidence="1">Uncharacterized protein</fullName>
    </submittedName>
</protein>
<gene>
    <name evidence="1" type="ORF">DUE52_09995</name>
</gene>
<evidence type="ECO:0000313" key="2">
    <source>
        <dbReference type="Proteomes" id="UP000253383"/>
    </source>
</evidence>
<dbReference type="AlphaFoldDB" id="A0A368JU10"/>
<organism evidence="1 2">
    <name type="scientific">Larkinella punicea</name>
    <dbReference type="NCBI Taxonomy" id="2315727"/>
    <lineage>
        <taxon>Bacteria</taxon>
        <taxon>Pseudomonadati</taxon>
        <taxon>Bacteroidota</taxon>
        <taxon>Cytophagia</taxon>
        <taxon>Cytophagales</taxon>
        <taxon>Spirosomataceae</taxon>
        <taxon>Larkinella</taxon>
    </lineage>
</organism>
<proteinExistence type="predicted"/>
<dbReference type="OrthoDB" id="827255at2"/>
<keyword evidence="2" id="KW-1185">Reference proteome</keyword>
<dbReference type="Proteomes" id="UP000253383">
    <property type="component" value="Unassembled WGS sequence"/>
</dbReference>
<comment type="caution">
    <text evidence="1">The sequence shown here is derived from an EMBL/GenBank/DDBJ whole genome shotgun (WGS) entry which is preliminary data.</text>
</comment>
<evidence type="ECO:0000313" key="1">
    <source>
        <dbReference type="EMBL" id="RCR69671.1"/>
    </source>
</evidence>
<dbReference type="EMBL" id="QOWE01000007">
    <property type="protein sequence ID" value="RCR69671.1"/>
    <property type="molecule type" value="Genomic_DNA"/>
</dbReference>
<name>A0A368JU10_9BACT</name>
<sequence length="125" mass="14181">MIPFRLIEGQSLGYFVVEYQFFAKISRYLYVVNWTKNDCGLGSARVLNVLKRGMETFSIHIKTDGRHLDAFKRLAKAVGATITTKTLTEPAGTLEQKIEEGNQDFREGRGTRMSVEQLHELVNAI</sequence>